<evidence type="ECO:0000259" key="1">
    <source>
        <dbReference type="Pfam" id="PF03088"/>
    </source>
</evidence>
<dbReference type="Proteomes" id="UP000230423">
    <property type="component" value="Unassembled WGS sequence"/>
</dbReference>
<sequence length="69" mass="7846">MVVVDIQLLYTVLNEDEIVFTDSSSKWDRRHVVHIIIGHEPLGRIFKHKISTGETTVLADNLHLPNGVQ</sequence>
<feature type="non-terminal residue" evidence="2">
    <location>
        <position position="69"/>
    </location>
</feature>
<feature type="domain" description="Strictosidine synthase conserved region" evidence="1">
    <location>
        <begin position="12"/>
        <end position="69"/>
    </location>
</feature>
<gene>
    <name evidence="2" type="ORF">TELCIR_20698</name>
</gene>
<reference evidence="2 3" key="1">
    <citation type="submission" date="2015-09" db="EMBL/GenBank/DDBJ databases">
        <title>Draft genome of the parasitic nematode Teladorsagia circumcincta isolate WARC Sus (inbred).</title>
        <authorList>
            <person name="Mitreva M."/>
        </authorList>
    </citation>
    <scope>NUCLEOTIDE SEQUENCE [LARGE SCALE GENOMIC DNA]</scope>
    <source>
        <strain evidence="2 3">S</strain>
    </source>
</reference>
<dbReference type="OrthoDB" id="5307922at2759"/>
<evidence type="ECO:0000313" key="3">
    <source>
        <dbReference type="Proteomes" id="UP000230423"/>
    </source>
</evidence>
<dbReference type="InterPro" id="IPR011042">
    <property type="entry name" value="6-blade_b-propeller_TolB-like"/>
</dbReference>
<accession>A0A2G9TK46</accession>
<dbReference type="InterPro" id="IPR018119">
    <property type="entry name" value="Strictosidine_synth_cons-reg"/>
</dbReference>
<protein>
    <submittedName>
        <fullName evidence="2">Strictosidine synthase</fullName>
    </submittedName>
</protein>
<organism evidence="2 3">
    <name type="scientific">Teladorsagia circumcincta</name>
    <name type="common">Brown stomach worm</name>
    <name type="synonym">Ostertagia circumcincta</name>
    <dbReference type="NCBI Taxonomy" id="45464"/>
    <lineage>
        <taxon>Eukaryota</taxon>
        <taxon>Metazoa</taxon>
        <taxon>Ecdysozoa</taxon>
        <taxon>Nematoda</taxon>
        <taxon>Chromadorea</taxon>
        <taxon>Rhabditida</taxon>
        <taxon>Rhabditina</taxon>
        <taxon>Rhabditomorpha</taxon>
        <taxon>Strongyloidea</taxon>
        <taxon>Trichostrongylidae</taxon>
        <taxon>Teladorsagia</taxon>
    </lineage>
</organism>
<keyword evidence="3" id="KW-1185">Reference proteome</keyword>
<dbReference type="Gene3D" id="2.120.10.30">
    <property type="entry name" value="TolB, C-terminal domain"/>
    <property type="match status" value="1"/>
</dbReference>
<name>A0A2G9TK46_TELCI</name>
<evidence type="ECO:0000313" key="2">
    <source>
        <dbReference type="EMBL" id="PIO57882.1"/>
    </source>
</evidence>
<dbReference type="Pfam" id="PF03088">
    <property type="entry name" value="Str_synth"/>
    <property type="match status" value="1"/>
</dbReference>
<dbReference type="EMBL" id="KZ363379">
    <property type="protein sequence ID" value="PIO57882.1"/>
    <property type="molecule type" value="Genomic_DNA"/>
</dbReference>
<proteinExistence type="predicted"/>
<dbReference type="AlphaFoldDB" id="A0A2G9TK46"/>